<dbReference type="Proteomes" id="UP000814176">
    <property type="component" value="Unassembled WGS sequence"/>
</dbReference>
<feature type="region of interest" description="Disordered" evidence="1">
    <location>
        <begin position="26"/>
        <end position="71"/>
    </location>
</feature>
<feature type="region of interest" description="Disordered" evidence="1">
    <location>
        <begin position="136"/>
        <end position="157"/>
    </location>
</feature>
<dbReference type="RefSeq" id="XP_047776291.1">
    <property type="nucleotide sequence ID" value="XM_047916858.1"/>
</dbReference>
<evidence type="ECO:0000256" key="1">
    <source>
        <dbReference type="SAM" id="MobiDB-lite"/>
    </source>
</evidence>
<sequence>MSANETADLGKERHARIEEIFQRVEEESARRAQAAAAAEGARASSPMSQTARDDAASHTSGTSTLTPAPSAIATLARPGAGERRRGSVSVSRFGLAPVASGSSDASRAEAPTAAAAYVVNNGAFYAVQNHQHGSADSLASTAEAHPASAGSPNSLAQEEESIVQMATIAGRQSLSRAFSRRLSRSKTPSRAGLNGMLIGVSVEEATVEHHPEDEGEPTEEAGPSHSASSTVIQTLRADGQEHTGRARAASRSVVYAGSGPPPGSPIASRPGTSSGPPPAEPKARGSRSSLPDRSGEAKTERKWLARAKNFTKKLKRKSMIALGASR</sequence>
<gene>
    <name evidence="2" type="ORF">C8Q71DRAFT_189128</name>
</gene>
<feature type="region of interest" description="Disordered" evidence="1">
    <location>
        <begin position="177"/>
        <end position="196"/>
    </location>
</feature>
<protein>
    <submittedName>
        <fullName evidence="2">Uncharacterized protein</fullName>
    </submittedName>
</protein>
<feature type="compositionally biased region" description="Low complexity" evidence="1">
    <location>
        <begin position="31"/>
        <end position="45"/>
    </location>
</feature>
<feature type="compositionally biased region" description="Basic and acidic residues" evidence="1">
    <location>
        <begin position="293"/>
        <end position="303"/>
    </location>
</feature>
<evidence type="ECO:0000313" key="3">
    <source>
        <dbReference type="Proteomes" id="UP000814176"/>
    </source>
</evidence>
<feature type="region of interest" description="Disordered" evidence="1">
    <location>
        <begin position="206"/>
        <end position="309"/>
    </location>
</feature>
<dbReference type="GeneID" id="71997590"/>
<evidence type="ECO:0000313" key="2">
    <source>
        <dbReference type="EMBL" id="KAH9833551.1"/>
    </source>
</evidence>
<organism evidence="2 3">
    <name type="scientific">Rhodofomes roseus</name>
    <dbReference type="NCBI Taxonomy" id="34475"/>
    <lineage>
        <taxon>Eukaryota</taxon>
        <taxon>Fungi</taxon>
        <taxon>Dikarya</taxon>
        <taxon>Basidiomycota</taxon>
        <taxon>Agaricomycotina</taxon>
        <taxon>Agaricomycetes</taxon>
        <taxon>Polyporales</taxon>
        <taxon>Rhodofomes</taxon>
    </lineage>
</organism>
<accession>A0ABQ8K8H6</accession>
<reference evidence="2 3" key="1">
    <citation type="journal article" date="2021" name="Environ. Microbiol.">
        <title>Gene family expansions and transcriptome signatures uncover fungal adaptations to wood decay.</title>
        <authorList>
            <person name="Hage H."/>
            <person name="Miyauchi S."/>
            <person name="Viragh M."/>
            <person name="Drula E."/>
            <person name="Min B."/>
            <person name="Chaduli D."/>
            <person name="Navarro D."/>
            <person name="Favel A."/>
            <person name="Norest M."/>
            <person name="Lesage-Meessen L."/>
            <person name="Balint B."/>
            <person name="Merenyi Z."/>
            <person name="de Eugenio L."/>
            <person name="Morin E."/>
            <person name="Martinez A.T."/>
            <person name="Baldrian P."/>
            <person name="Stursova M."/>
            <person name="Martinez M.J."/>
            <person name="Novotny C."/>
            <person name="Magnuson J.K."/>
            <person name="Spatafora J.W."/>
            <person name="Maurice S."/>
            <person name="Pangilinan J."/>
            <person name="Andreopoulos W."/>
            <person name="LaButti K."/>
            <person name="Hundley H."/>
            <person name="Na H."/>
            <person name="Kuo A."/>
            <person name="Barry K."/>
            <person name="Lipzen A."/>
            <person name="Henrissat B."/>
            <person name="Riley R."/>
            <person name="Ahrendt S."/>
            <person name="Nagy L.G."/>
            <person name="Grigoriev I.V."/>
            <person name="Martin F."/>
            <person name="Rosso M.N."/>
        </authorList>
    </citation>
    <scope>NUCLEOTIDE SEQUENCE [LARGE SCALE GENOMIC DNA]</scope>
    <source>
        <strain evidence="2 3">CIRM-BRFM 1785</strain>
    </source>
</reference>
<dbReference type="EMBL" id="JADCUA010000018">
    <property type="protein sequence ID" value="KAH9833551.1"/>
    <property type="molecule type" value="Genomic_DNA"/>
</dbReference>
<proteinExistence type="predicted"/>
<feature type="compositionally biased region" description="Low complexity" evidence="1">
    <location>
        <begin position="246"/>
        <end position="258"/>
    </location>
</feature>
<name>A0ABQ8K8H6_9APHY</name>
<keyword evidence="3" id="KW-1185">Reference proteome</keyword>
<feature type="compositionally biased region" description="Polar residues" evidence="1">
    <location>
        <begin position="57"/>
        <end position="67"/>
    </location>
</feature>
<comment type="caution">
    <text evidence="2">The sequence shown here is derived from an EMBL/GenBank/DDBJ whole genome shotgun (WGS) entry which is preliminary data.</text>
</comment>